<keyword evidence="3" id="KW-1185">Reference proteome</keyword>
<organism evidence="2 3">
    <name type="scientific">Pseudolysinimonas kribbensis</name>
    <dbReference type="NCBI Taxonomy" id="433641"/>
    <lineage>
        <taxon>Bacteria</taxon>
        <taxon>Bacillati</taxon>
        <taxon>Actinomycetota</taxon>
        <taxon>Actinomycetes</taxon>
        <taxon>Micrococcales</taxon>
        <taxon>Microbacteriaceae</taxon>
        <taxon>Pseudolysinimonas</taxon>
    </lineage>
</organism>
<comment type="caution">
    <text evidence="2">The sequence shown here is derived from an EMBL/GenBank/DDBJ whole genome shotgun (WGS) entry which is preliminary data.</text>
</comment>
<reference evidence="3" key="1">
    <citation type="journal article" date="2019" name="Int. J. Syst. Evol. Microbiol.">
        <title>The Global Catalogue of Microorganisms (GCM) 10K type strain sequencing project: providing services to taxonomists for standard genome sequencing and annotation.</title>
        <authorList>
            <consortium name="The Broad Institute Genomics Platform"/>
            <consortium name="The Broad Institute Genome Sequencing Center for Infectious Disease"/>
            <person name="Wu L."/>
            <person name="Ma J."/>
        </authorList>
    </citation>
    <scope>NUCLEOTIDE SEQUENCE [LARGE SCALE GENOMIC DNA]</scope>
    <source>
        <strain evidence="3">NBRC 108894</strain>
    </source>
</reference>
<dbReference type="InterPro" id="IPR035644">
    <property type="entry name" value="MraZ_C"/>
</dbReference>
<dbReference type="Pfam" id="PF02381">
    <property type="entry name" value="MraZ"/>
    <property type="match status" value="1"/>
</dbReference>
<dbReference type="Proteomes" id="UP001157034">
    <property type="component" value="Unassembled WGS sequence"/>
</dbReference>
<dbReference type="CDD" id="cd16321">
    <property type="entry name" value="MraZ_C"/>
    <property type="match status" value="1"/>
</dbReference>
<protein>
    <recommendedName>
        <fullName evidence="1">MraZ domain-containing protein</fullName>
    </recommendedName>
</protein>
<proteinExistence type="predicted"/>
<evidence type="ECO:0000313" key="2">
    <source>
        <dbReference type="EMBL" id="GMA93390.1"/>
    </source>
</evidence>
<dbReference type="SUPFAM" id="SSF89447">
    <property type="entry name" value="AbrB/MazE/MraZ-like"/>
    <property type="match status" value="1"/>
</dbReference>
<dbReference type="InterPro" id="IPR020603">
    <property type="entry name" value="MraZ_dom"/>
</dbReference>
<accession>A0ABQ6JYJ8</accession>
<evidence type="ECO:0000259" key="1">
    <source>
        <dbReference type="Pfam" id="PF02381"/>
    </source>
</evidence>
<name>A0ABQ6JYJ8_9MICO</name>
<dbReference type="InterPro" id="IPR037914">
    <property type="entry name" value="SpoVT-AbrB_sf"/>
</dbReference>
<sequence>MLREWATLDRDLTVVGVGTHAEIWDTAAWTAYSEQTAADFADVDEEVIPGIF</sequence>
<dbReference type="InterPro" id="IPR038619">
    <property type="entry name" value="MraZ_sf"/>
</dbReference>
<feature type="domain" description="MraZ" evidence="1">
    <location>
        <begin position="2"/>
        <end position="46"/>
    </location>
</feature>
<dbReference type="EMBL" id="BSVB01000001">
    <property type="protein sequence ID" value="GMA93390.1"/>
    <property type="molecule type" value="Genomic_DNA"/>
</dbReference>
<gene>
    <name evidence="2" type="ORF">GCM10025881_02140</name>
</gene>
<dbReference type="Gene3D" id="3.40.1550.20">
    <property type="entry name" value="Transcriptional regulator MraZ domain"/>
    <property type="match status" value="1"/>
</dbReference>
<evidence type="ECO:0000313" key="3">
    <source>
        <dbReference type="Proteomes" id="UP001157034"/>
    </source>
</evidence>